<feature type="compositionally biased region" description="Low complexity" evidence="2">
    <location>
        <begin position="229"/>
        <end position="245"/>
    </location>
</feature>
<dbReference type="PANTHER" id="PTHR33064">
    <property type="entry name" value="POL PROTEIN"/>
    <property type="match status" value="1"/>
</dbReference>
<reference evidence="4" key="1">
    <citation type="journal article" date="2019" name="Sci. Rep.">
        <title>Draft genome of Tanacetum cinerariifolium, the natural source of mosquito coil.</title>
        <authorList>
            <person name="Yamashiro T."/>
            <person name="Shiraishi A."/>
            <person name="Satake H."/>
            <person name="Nakayama K."/>
        </authorList>
    </citation>
    <scope>NUCLEOTIDE SEQUENCE</scope>
</reference>
<dbReference type="AlphaFoldDB" id="A0A6L2KBA4"/>
<dbReference type="Pfam" id="PF03732">
    <property type="entry name" value="Retrotrans_gag"/>
    <property type="match status" value="1"/>
</dbReference>
<dbReference type="Pfam" id="PF00098">
    <property type="entry name" value="zf-CCHC"/>
    <property type="match status" value="1"/>
</dbReference>
<dbReference type="EMBL" id="BKCJ010002098">
    <property type="protein sequence ID" value="GEU46239.1"/>
    <property type="molecule type" value="Genomic_DNA"/>
</dbReference>
<proteinExistence type="predicted"/>
<dbReference type="InterPro" id="IPR051320">
    <property type="entry name" value="Viral_Replic_Matur_Polypro"/>
</dbReference>
<evidence type="ECO:0000313" key="4">
    <source>
        <dbReference type="EMBL" id="GEU46239.1"/>
    </source>
</evidence>
<dbReference type="InterPro" id="IPR043128">
    <property type="entry name" value="Rev_trsase/Diguanyl_cyclase"/>
</dbReference>
<dbReference type="PANTHER" id="PTHR33064:SF37">
    <property type="entry name" value="RIBONUCLEASE H"/>
    <property type="match status" value="1"/>
</dbReference>
<keyword evidence="1" id="KW-0862">Zinc</keyword>
<feature type="domain" description="CCHC-type" evidence="3">
    <location>
        <begin position="737"/>
        <end position="752"/>
    </location>
</feature>
<keyword evidence="4" id="KW-0808">Transferase</keyword>
<dbReference type="InterPro" id="IPR005162">
    <property type="entry name" value="Retrotrans_gag_dom"/>
</dbReference>
<feature type="region of interest" description="Disordered" evidence="2">
    <location>
        <begin position="643"/>
        <end position="718"/>
    </location>
</feature>
<dbReference type="InterPro" id="IPR013103">
    <property type="entry name" value="RVT_2"/>
</dbReference>
<sequence length="938" mass="105589">MPKDLRFQEEPSEPLIHPTFAPRLDDLYVMVKNAAIAARDDDGDDTTVPTDSQPSKPHGSPRDMQIMPPKGMSATAIQKLVSDKVAEALAAGRATINDTNVAGGSGGSGGQGAVKLYRWFEKTKSYLELVSVLKGLRVYNRRTRKIMETMNVTFDELSTMAFEQNSSRPRLQSMTSGQISSEIELTYASSTITPQRPSERDLDILFEPLHNEFLGDSASVPTNSSNTPASSHNADAASQQHAQQQRNLTPSSTTYAAYNVLNAVFEGDLFVNPFGTPSTESVVSSTQYEDVYMCQPKGFIDSDYPIHVYKLKNALYGLKQAPRAWYDELSTFLLQNGFSKGTIDLTLFTRCFDDDILVVHVYVDDMIFGSTDPRYPTLFSNLMKSRFKMSMMGEMMFFLGLKVNQSPSGIFINQSKYVHEILKKYGLNTCDIIGTSMDIKDKLDLDQIGTPVDATKYRSMIGTLMTPSRVLLVEHNFLAKNSLAGPQRNKTVHRCQPQNQNMCLYLLANALQTLLPQIRAEIREEFCTSSGPSDAGGNPPPVTIYTWLERFNKQKPHSFEKATAPMDAENWISYMEKIFDVMGCEDAFKTRLAVYKFEGNALAWWKAYKQAKGGDAWLVTVTWADFKKLFFLQFFPRAEQERLKMEQKSGDRHQSTSQQSSHRSHGHNNDRHGSNRHGGSDNHRNSNNNYSGSNNRNSGYGRDQRNMGHQSDRSANSVCTTCGRRHPGDCRRAAGTCFKCRQAGHLQKDCKKNTIASTSGQADKKPCASGRVFAITEGHAATTSGYHHLRMKERDISKIAFRTRYGHYEFLVMPFGLTNAPAVFMDLMNRIFYEFLDKFVIVFIDDILVFSKSKEEHEDHLRTRGILGHIVSAEGITMDPAKVEAITKWPRPTSVTEVRSFLGLVGYYRRFVEGFSCLAIPLTKVMRKGENFIWNEER</sequence>
<feature type="compositionally biased region" description="Basic and acidic residues" evidence="2">
    <location>
        <begin position="702"/>
        <end position="712"/>
    </location>
</feature>
<feature type="region of interest" description="Disordered" evidence="2">
    <location>
        <begin position="39"/>
        <end position="68"/>
    </location>
</feature>
<dbReference type="CDD" id="cd01647">
    <property type="entry name" value="RT_LTR"/>
    <property type="match status" value="1"/>
</dbReference>
<feature type="compositionally biased region" description="Polar residues" evidence="2">
    <location>
        <begin position="219"/>
        <end position="228"/>
    </location>
</feature>
<keyword evidence="4" id="KW-0695">RNA-directed DNA polymerase</keyword>
<comment type="caution">
    <text evidence="4">The sequence shown here is derived from an EMBL/GenBank/DDBJ whole genome shotgun (WGS) entry which is preliminary data.</text>
</comment>
<dbReference type="InterPro" id="IPR043502">
    <property type="entry name" value="DNA/RNA_pol_sf"/>
</dbReference>
<keyword evidence="1" id="KW-0863">Zinc-finger</keyword>
<organism evidence="4">
    <name type="scientific">Tanacetum cinerariifolium</name>
    <name type="common">Dalmatian daisy</name>
    <name type="synonym">Chrysanthemum cinerariifolium</name>
    <dbReference type="NCBI Taxonomy" id="118510"/>
    <lineage>
        <taxon>Eukaryota</taxon>
        <taxon>Viridiplantae</taxon>
        <taxon>Streptophyta</taxon>
        <taxon>Embryophyta</taxon>
        <taxon>Tracheophyta</taxon>
        <taxon>Spermatophyta</taxon>
        <taxon>Magnoliopsida</taxon>
        <taxon>eudicotyledons</taxon>
        <taxon>Gunneridae</taxon>
        <taxon>Pentapetalae</taxon>
        <taxon>asterids</taxon>
        <taxon>campanulids</taxon>
        <taxon>Asterales</taxon>
        <taxon>Asteraceae</taxon>
        <taxon>Asteroideae</taxon>
        <taxon>Anthemideae</taxon>
        <taxon>Anthemidinae</taxon>
        <taxon>Tanacetum</taxon>
    </lineage>
</organism>
<protein>
    <submittedName>
        <fullName evidence="4">Putative reverse transcriptase domain-containing protein</fullName>
    </submittedName>
</protein>
<dbReference type="Pfam" id="PF07727">
    <property type="entry name" value="RVT_2"/>
    <property type="match status" value="1"/>
</dbReference>
<dbReference type="SMART" id="SM00343">
    <property type="entry name" value="ZnF_C2HC"/>
    <property type="match status" value="1"/>
</dbReference>
<dbReference type="Gene3D" id="3.10.10.10">
    <property type="entry name" value="HIV Type 1 Reverse Transcriptase, subunit A, domain 1"/>
    <property type="match status" value="1"/>
</dbReference>
<dbReference type="Pfam" id="PF00078">
    <property type="entry name" value="RVT_1"/>
    <property type="match status" value="1"/>
</dbReference>
<dbReference type="GO" id="GO:0003676">
    <property type="term" value="F:nucleic acid binding"/>
    <property type="evidence" value="ECO:0007669"/>
    <property type="project" value="InterPro"/>
</dbReference>
<dbReference type="SUPFAM" id="SSF56672">
    <property type="entry name" value="DNA/RNA polymerases"/>
    <property type="match status" value="2"/>
</dbReference>
<feature type="compositionally biased region" description="Basic and acidic residues" evidence="2">
    <location>
        <begin position="643"/>
        <end position="654"/>
    </location>
</feature>
<feature type="region of interest" description="Disordered" evidence="2">
    <location>
        <begin position="216"/>
        <end position="249"/>
    </location>
</feature>
<feature type="compositionally biased region" description="Low complexity" evidence="2">
    <location>
        <begin position="685"/>
        <end position="701"/>
    </location>
</feature>
<dbReference type="InterPro" id="IPR001878">
    <property type="entry name" value="Znf_CCHC"/>
</dbReference>
<dbReference type="Gene3D" id="3.30.70.270">
    <property type="match status" value="2"/>
</dbReference>
<feature type="compositionally biased region" description="Basic and acidic residues" evidence="2">
    <location>
        <begin position="667"/>
        <end position="684"/>
    </location>
</feature>
<keyword evidence="4" id="KW-0548">Nucleotidyltransferase</keyword>
<dbReference type="InterPro" id="IPR000477">
    <property type="entry name" value="RT_dom"/>
</dbReference>
<dbReference type="GO" id="GO:0003964">
    <property type="term" value="F:RNA-directed DNA polymerase activity"/>
    <property type="evidence" value="ECO:0007669"/>
    <property type="project" value="UniProtKB-KW"/>
</dbReference>
<evidence type="ECO:0000259" key="3">
    <source>
        <dbReference type="PROSITE" id="PS50158"/>
    </source>
</evidence>
<evidence type="ECO:0000256" key="2">
    <source>
        <dbReference type="SAM" id="MobiDB-lite"/>
    </source>
</evidence>
<evidence type="ECO:0000256" key="1">
    <source>
        <dbReference type="PROSITE-ProRule" id="PRU00047"/>
    </source>
</evidence>
<dbReference type="PROSITE" id="PS50158">
    <property type="entry name" value="ZF_CCHC"/>
    <property type="match status" value="1"/>
</dbReference>
<keyword evidence="1" id="KW-0479">Metal-binding</keyword>
<gene>
    <name evidence="4" type="ORF">Tci_018217</name>
</gene>
<accession>A0A6L2KBA4</accession>
<name>A0A6L2KBA4_TANCI</name>
<dbReference type="GO" id="GO:0008270">
    <property type="term" value="F:zinc ion binding"/>
    <property type="evidence" value="ECO:0007669"/>
    <property type="project" value="UniProtKB-KW"/>
</dbReference>